<name>A0A0A9HBH2_ARUDO</name>
<evidence type="ECO:0000256" key="1">
    <source>
        <dbReference type="SAM" id="MobiDB-lite"/>
    </source>
</evidence>
<organism evidence="2">
    <name type="scientific">Arundo donax</name>
    <name type="common">Giant reed</name>
    <name type="synonym">Donax arundinaceus</name>
    <dbReference type="NCBI Taxonomy" id="35708"/>
    <lineage>
        <taxon>Eukaryota</taxon>
        <taxon>Viridiplantae</taxon>
        <taxon>Streptophyta</taxon>
        <taxon>Embryophyta</taxon>
        <taxon>Tracheophyta</taxon>
        <taxon>Spermatophyta</taxon>
        <taxon>Magnoliopsida</taxon>
        <taxon>Liliopsida</taxon>
        <taxon>Poales</taxon>
        <taxon>Poaceae</taxon>
        <taxon>PACMAD clade</taxon>
        <taxon>Arundinoideae</taxon>
        <taxon>Arundineae</taxon>
        <taxon>Arundo</taxon>
    </lineage>
</organism>
<feature type="region of interest" description="Disordered" evidence="1">
    <location>
        <begin position="113"/>
        <end position="134"/>
    </location>
</feature>
<accession>A0A0A9HBH2</accession>
<dbReference type="AlphaFoldDB" id="A0A0A9HBH2"/>
<reference evidence="2" key="2">
    <citation type="journal article" date="2015" name="Data Brief">
        <title>Shoot transcriptome of the giant reed, Arundo donax.</title>
        <authorList>
            <person name="Barrero R.A."/>
            <person name="Guerrero F.D."/>
            <person name="Moolhuijzen P."/>
            <person name="Goolsby J.A."/>
            <person name="Tidwell J."/>
            <person name="Bellgard S.E."/>
            <person name="Bellgard M.I."/>
        </authorList>
    </citation>
    <scope>NUCLEOTIDE SEQUENCE</scope>
    <source>
        <tissue evidence="2">Shoot tissue taken approximately 20 cm above the soil surface</tissue>
    </source>
</reference>
<feature type="compositionally biased region" description="Polar residues" evidence="1">
    <location>
        <begin position="122"/>
        <end position="131"/>
    </location>
</feature>
<reference evidence="2" key="1">
    <citation type="submission" date="2014-09" db="EMBL/GenBank/DDBJ databases">
        <authorList>
            <person name="Magalhaes I.L.F."/>
            <person name="Oliveira U."/>
            <person name="Santos F.R."/>
            <person name="Vidigal T.H.D.A."/>
            <person name="Brescovit A.D."/>
            <person name="Santos A.J."/>
        </authorList>
    </citation>
    <scope>NUCLEOTIDE SEQUENCE</scope>
    <source>
        <tissue evidence="2">Shoot tissue taken approximately 20 cm above the soil surface</tissue>
    </source>
</reference>
<dbReference type="EMBL" id="GBRH01163361">
    <property type="protein sequence ID" value="JAE34535.1"/>
    <property type="molecule type" value="Transcribed_RNA"/>
</dbReference>
<evidence type="ECO:0000313" key="2">
    <source>
        <dbReference type="EMBL" id="JAE34535.1"/>
    </source>
</evidence>
<proteinExistence type="predicted"/>
<protein>
    <submittedName>
        <fullName evidence="2">Uncharacterized protein</fullName>
    </submittedName>
</protein>
<sequence>MAHMKSLNIFRTGYSESSRLERSAHSSSNISSTISGSIYSLSACDDESDDVFLRNIFLKTPIPSCFLGSGMEELVLSAIISTTIQVVSSLSPFDCTAVLTICSAAGSGESSREQLKAASGDKASQTPSLATISRPPAVDSFTCLTRGTGTIN</sequence>